<accession>A0ABV2ZPN7</accession>
<dbReference type="Pfam" id="PF00756">
    <property type="entry name" value="Esterase"/>
    <property type="match status" value="1"/>
</dbReference>
<protein>
    <submittedName>
        <fullName evidence="2">Alpha/beta hydrolase family protein</fullName>
    </submittedName>
</protein>
<dbReference type="EMBL" id="JBEZVE010000016">
    <property type="protein sequence ID" value="MEU3784508.1"/>
    <property type="molecule type" value="Genomic_DNA"/>
</dbReference>
<evidence type="ECO:0000256" key="1">
    <source>
        <dbReference type="SAM" id="SignalP"/>
    </source>
</evidence>
<keyword evidence="1" id="KW-0732">Signal</keyword>
<gene>
    <name evidence="2" type="ORF">AB0E89_28835</name>
</gene>
<comment type="caution">
    <text evidence="2">The sequence shown here is derived from an EMBL/GenBank/DDBJ whole genome shotgun (WGS) entry which is preliminary data.</text>
</comment>
<sequence length="339" mass="36932">MPSARTLPAGRTRLVGCSLLACLLLLTPLYGAGTAAAAHGADHASRSAATEARIAAVRRLDARTLDLTVQSPAMGRSVPVRVILPRSWGSDKKRRFPVLYMLHGGADDYTSWTRETDVEALAKNSDVVVVMPDGGKHGYYSDWYAGTPRWETFHTTELVRLMEKSFRANSSRAVMGLSMGGFGALNYAARHPGMFRYTAALSTYVDLNDPAVRLFIDLSSKQDGTDVKDVWGDPTAQRGNWQAHNPAAMPRAFRGTKVHLSMGSGEPGPLDTGHSIGVILAGAVGEMALSSQSVKKFAGSLRSAGVEVTTHFYRPGTHSWPYWQRELHSIWPTMMKELD</sequence>
<proteinExistence type="predicted"/>
<reference evidence="2 3" key="1">
    <citation type="submission" date="2024-06" db="EMBL/GenBank/DDBJ databases">
        <title>The Natural Products Discovery Center: Release of the First 8490 Sequenced Strains for Exploring Actinobacteria Biosynthetic Diversity.</title>
        <authorList>
            <person name="Kalkreuter E."/>
            <person name="Kautsar S.A."/>
            <person name="Yang D."/>
            <person name="Bader C.D."/>
            <person name="Teijaro C.N."/>
            <person name="Fluegel L."/>
            <person name="Davis C.M."/>
            <person name="Simpson J.R."/>
            <person name="Lauterbach L."/>
            <person name="Steele A.D."/>
            <person name="Gui C."/>
            <person name="Meng S."/>
            <person name="Li G."/>
            <person name="Viehrig K."/>
            <person name="Ye F."/>
            <person name="Su P."/>
            <person name="Kiefer A.F."/>
            <person name="Nichols A."/>
            <person name="Cepeda A.J."/>
            <person name="Yan W."/>
            <person name="Fan B."/>
            <person name="Jiang Y."/>
            <person name="Adhikari A."/>
            <person name="Zheng C.-J."/>
            <person name="Schuster L."/>
            <person name="Cowan T.M."/>
            <person name="Smanski M.J."/>
            <person name="Chevrette M.G."/>
            <person name="De Carvalho L.P.S."/>
            <person name="Shen B."/>
        </authorList>
    </citation>
    <scope>NUCLEOTIDE SEQUENCE [LARGE SCALE GENOMIC DNA]</scope>
    <source>
        <strain evidence="2 3">NPDC033843</strain>
    </source>
</reference>
<dbReference type="SUPFAM" id="SSF53474">
    <property type="entry name" value="alpha/beta-Hydrolases"/>
    <property type="match status" value="1"/>
</dbReference>
<name>A0ABV2ZPN7_9ACTN</name>
<dbReference type="RefSeq" id="WP_361705902.1">
    <property type="nucleotide sequence ID" value="NZ_JBEZVE010000016.1"/>
</dbReference>
<dbReference type="PANTHER" id="PTHR48098">
    <property type="entry name" value="ENTEROCHELIN ESTERASE-RELATED"/>
    <property type="match status" value="1"/>
</dbReference>
<evidence type="ECO:0000313" key="2">
    <source>
        <dbReference type="EMBL" id="MEU3784508.1"/>
    </source>
</evidence>
<dbReference type="GO" id="GO:0016787">
    <property type="term" value="F:hydrolase activity"/>
    <property type="evidence" value="ECO:0007669"/>
    <property type="project" value="UniProtKB-KW"/>
</dbReference>
<feature type="chain" id="PRO_5047340403" evidence="1">
    <location>
        <begin position="38"/>
        <end position="339"/>
    </location>
</feature>
<dbReference type="InterPro" id="IPR050583">
    <property type="entry name" value="Mycobacterial_A85_antigen"/>
</dbReference>
<keyword evidence="3" id="KW-1185">Reference proteome</keyword>
<organism evidence="2 3">
    <name type="scientific">Streptomyces sp. 900129855</name>
    <dbReference type="NCBI Taxonomy" id="3155129"/>
    <lineage>
        <taxon>Bacteria</taxon>
        <taxon>Bacillati</taxon>
        <taxon>Actinomycetota</taxon>
        <taxon>Actinomycetes</taxon>
        <taxon>Kitasatosporales</taxon>
        <taxon>Streptomycetaceae</taxon>
        <taxon>Streptomyces</taxon>
    </lineage>
</organism>
<dbReference type="Proteomes" id="UP001550739">
    <property type="component" value="Unassembled WGS sequence"/>
</dbReference>
<dbReference type="InterPro" id="IPR029058">
    <property type="entry name" value="AB_hydrolase_fold"/>
</dbReference>
<keyword evidence="2" id="KW-0378">Hydrolase</keyword>
<dbReference type="PANTHER" id="PTHR48098:SF1">
    <property type="entry name" value="DIACYLGLYCEROL ACYLTRANSFERASE_MYCOLYLTRANSFERASE AG85A"/>
    <property type="match status" value="1"/>
</dbReference>
<evidence type="ECO:0000313" key="3">
    <source>
        <dbReference type="Proteomes" id="UP001550739"/>
    </source>
</evidence>
<feature type="signal peptide" evidence="1">
    <location>
        <begin position="1"/>
        <end position="37"/>
    </location>
</feature>
<dbReference type="Gene3D" id="3.40.50.1820">
    <property type="entry name" value="alpha/beta hydrolase"/>
    <property type="match status" value="1"/>
</dbReference>
<dbReference type="InterPro" id="IPR000801">
    <property type="entry name" value="Esterase-like"/>
</dbReference>